<evidence type="ECO:0000256" key="1">
    <source>
        <dbReference type="ARBA" id="ARBA00022723"/>
    </source>
</evidence>
<feature type="compositionally biased region" description="Low complexity" evidence="7">
    <location>
        <begin position="202"/>
        <end position="241"/>
    </location>
</feature>
<feature type="region of interest" description="Disordered" evidence="7">
    <location>
        <begin position="202"/>
        <end position="272"/>
    </location>
</feature>
<evidence type="ECO:0000256" key="6">
    <source>
        <dbReference type="PROSITE-ProRule" id="PRU00723"/>
    </source>
</evidence>
<evidence type="ECO:0000313" key="10">
    <source>
        <dbReference type="EMBL" id="KAK3776816.1"/>
    </source>
</evidence>
<dbReference type="Gene3D" id="3.30.1370.210">
    <property type="match status" value="1"/>
</dbReference>
<dbReference type="GO" id="GO:0008270">
    <property type="term" value="F:zinc ion binding"/>
    <property type="evidence" value="ECO:0007669"/>
    <property type="project" value="UniProtKB-KW"/>
</dbReference>
<evidence type="ECO:0000256" key="5">
    <source>
        <dbReference type="ARBA" id="ARBA00038226"/>
    </source>
</evidence>
<dbReference type="InterPro" id="IPR054429">
    <property type="entry name" value="Znf-CCCH_Muscleblind-like"/>
</dbReference>
<dbReference type="GO" id="GO:0003723">
    <property type="term" value="F:RNA binding"/>
    <property type="evidence" value="ECO:0007669"/>
    <property type="project" value="TreeGrafter"/>
</dbReference>
<dbReference type="PANTHER" id="PTHR12675">
    <property type="entry name" value="MUSCLEBLIND-LIKE PROTEIN"/>
    <property type="match status" value="1"/>
</dbReference>
<protein>
    <recommendedName>
        <fullName evidence="9">C3H1-type domain-containing protein</fullName>
    </recommendedName>
</protein>
<evidence type="ECO:0000256" key="3">
    <source>
        <dbReference type="ARBA" id="ARBA00022771"/>
    </source>
</evidence>
<keyword evidence="11" id="KW-1185">Reference proteome</keyword>
<feature type="region of interest" description="Disordered" evidence="7">
    <location>
        <begin position="134"/>
        <end position="162"/>
    </location>
</feature>
<feature type="domain" description="C3H1-type" evidence="9">
    <location>
        <begin position="318"/>
        <end position="346"/>
    </location>
</feature>
<sequence length="409" mass="44592">MLNRFLLLLWFSPGSPVKPRIAIPHSLSPLVFIPQYAKSFSSSLLVFSRVSRQTANIAAYAFPTPSPSPPWDRGQALQQHHQQQQYYHQLILQQQQQQQQQYILLQQQQQQQQGALLQQQQEFANYYQQVEQQQQLQHTPGAPPFVLPQTPSQHLQPQQHSSPAPAYGYYYYYPHQPTPSSSLTPSPASSLIPSPHDAIVTSTASATDSASSAAPELTSTSSSSTASESSSSNNNTSASNTHDSHATPTSDSSATPIASLTTPSASTASALRDSYPDQHHNQQLVYPNMAQIVNQHPQMMIVPAPAAAPGPGSKDSRWLTLEVCREFQRSKCSRSDNECKFAHPPTHVEVQNGRVVACFDSIKSCPCPADVLLHALSSLASTTSSSIMFTLSFTVAPDTVVSGKPIPGH</sequence>
<comment type="similarity">
    <text evidence="5">Belongs to the muscleblind family.</text>
</comment>
<feature type="compositionally biased region" description="Low complexity" evidence="7">
    <location>
        <begin position="252"/>
        <end position="271"/>
    </location>
</feature>
<organism evidence="10 11">
    <name type="scientific">Elysia crispata</name>
    <name type="common">lettuce slug</name>
    <dbReference type="NCBI Taxonomy" id="231223"/>
    <lineage>
        <taxon>Eukaryota</taxon>
        <taxon>Metazoa</taxon>
        <taxon>Spiralia</taxon>
        <taxon>Lophotrochozoa</taxon>
        <taxon>Mollusca</taxon>
        <taxon>Gastropoda</taxon>
        <taxon>Heterobranchia</taxon>
        <taxon>Euthyneura</taxon>
        <taxon>Panpulmonata</taxon>
        <taxon>Sacoglossa</taxon>
        <taxon>Placobranchoidea</taxon>
        <taxon>Plakobranchidae</taxon>
        <taxon>Elysia</taxon>
    </lineage>
</organism>
<keyword evidence="1 6" id="KW-0479">Metal-binding</keyword>
<dbReference type="Pfam" id="PF22628">
    <property type="entry name" value="zf-CCCH_10"/>
    <property type="match status" value="1"/>
</dbReference>
<feature type="zinc finger region" description="C3H1-type" evidence="6">
    <location>
        <begin position="318"/>
        <end position="346"/>
    </location>
</feature>
<dbReference type="SMART" id="SM00356">
    <property type="entry name" value="ZnF_C3H1"/>
    <property type="match status" value="1"/>
</dbReference>
<gene>
    <name evidence="10" type="ORF">RRG08_024593</name>
</gene>
<name>A0AAE0ZXM5_9GAST</name>
<dbReference type="GO" id="GO:0043484">
    <property type="term" value="P:regulation of RNA splicing"/>
    <property type="evidence" value="ECO:0007669"/>
    <property type="project" value="TreeGrafter"/>
</dbReference>
<dbReference type="GO" id="GO:0005654">
    <property type="term" value="C:nucleoplasm"/>
    <property type="evidence" value="ECO:0007669"/>
    <property type="project" value="TreeGrafter"/>
</dbReference>
<proteinExistence type="inferred from homology"/>
<evidence type="ECO:0000256" key="8">
    <source>
        <dbReference type="SAM" id="SignalP"/>
    </source>
</evidence>
<dbReference type="PROSITE" id="PS50103">
    <property type="entry name" value="ZF_C3H1"/>
    <property type="match status" value="1"/>
</dbReference>
<accession>A0AAE0ZXM5</accession>
<keyword evidence="4 6" id="KW-0862">Zinc</keyword>
<evidence type="ECO:0000259" key="9">
    <source>
        <dbReference type="PROSITE" id="PS50103"/>
    </source>
</evidence>
<feature type="signal peptide" evidence="8">
    <location>
        <begin position="1"/>
        <end position="16"/>
    </location>
</feature>
<dbReference type="PANTHER" id="PTHR12675:SF12">
    <property type="entry name" value="PROTEIN MUSCLEBLIND"/>
    <property type="match status" value="1"/>
</dbReference>
<keyword evidence="8" id="KW-0732">Signal</keyword>
<evidence type="ECO:0000256" key="2">
    <source>
        <dbReference type="ARBA" id="ARBA00022737"/>
    </source>
</evidence>
<dbReference type="AlphaFoldDB" id="A0AAE0ZXM5"/>
<dbReference type="EMBL" id="JAWDGP010003173">
    <property type="protein sequence ID" value="KAK3776816.1"/>
    <property type="molecule type" value="Genomic_DNA"/>
</dbReference>
<keyword evidence="2" id="KW-0677">Repeat</keyword>
<dbReference type="GO" id="GO:0005737">
    <property type="term" value="C:cytoplasm"/>
    <property type="evidence" value="ECO:0007669"/>
    <property type="project" value="TreeGrafter"/>
</dbReference>
<keyword evidence="3 6" id="KW-0863">Zinc-finger</keyword>
<dbReference type="InterPro" id="IPR000571">
    <property type="entry name" value="Znf_CCCH"/>
</dbReference>
<evidence type="ECO:0000256" key="7">
    <source>
        <dbReference type="SAM" id="MobiDB-lite"/>
    </source>
</evidence>
<evidence type="ECO:0000256" key="4">
    <source>
        <dbReference type="ARBA" id="ARBA00022833"/>
    </source>
</evidence>
<reference evidence="10" key="1">
    <citation type="journal article" date="2023" name="G3 (Bethesda)">
        <title>A reference genome for the long-term kleptoplast-retaining sea slug Elysia crispata morphotype clarki.</title>
        <authorList>
            <person name="Eastman K.E."/>
            <person name="Pendleton A.L."/>
            <person name="Shaikh M.A."/>
            <person name="Suttiyut T."/>
            <person name="Ogas R."/>
            <person name="Tomko P."/>
            <person name="Gavelis G."/>
            <person name="Widhalm J.R."/>
            <person name="Wisecaver J.H."/>
        </authorList>
    </citation>
    <scope>NUCLEOTIDE SEQUENCE</scope>
    <source>
        <strain evidence="10">ECLA1</strain>
    </source>
</reference>
<evidence type="ECO:0000313" key="11">
    <source>
        <dbReference type="Proteomes" id="UP001283361"/>
    </source>
</evidence>
<feature type="compositionally biased region" description="Low complexity" evidence="7">
    <location>
        <begin position="147"/>
        <end position="162"/>
    </location>
</feature>
<dbReference type="Proteomes" id="UP001283361">
    <property type="component" value="Unassembled WGS sequence"/>
</dbReference>
<comment type="caution">
    <text evidence="10">The sequence shown here is derived from an EMBL/GenBank/DDBJ whole genome shotgun (WGS) entry which is preliminary data.</text>
</comment>
<feature type="chain" id="PRO_5042274249" description="C3H1-type domain-containing protein" evidence="8">
    <location>
        <begin position="17"/>
        <end position="409"/>
    </location>
</feature>